<proteinExistence type="predicted"/>
<name>A0A8J3CKB7_9PSEU</name>
<comment type="caution">
    <text evidence="3">The sequence shown here is derived from an EMBL/GenBank/DDBJ whole genome shotgun (WGS) entry which is preliminary data.</text>
</comment>
<dbReference type="Gene3D" id="3.40.50.10320">
    <property type="entry name" value="LmbE-like"/>
    <property type="match status" value="1"/>
</dbReference>
<evidence type="ECO:0000256" key="2">
    <source>
        <dbReference type="SAM" id="MobiDB-lite"/>
    </source>
</evidence>
<dbReference type="EMBL" id="BMMK01000048">
    <property type="protein sequence ID" value="GGM80444.1"/>
    <property type="molecule type" value="Genomic_DNA"/>
</dbReference>
<dbReference type="GO" id="GO:0016137">
    <property type="term" value="P:glycoside metabolic process"/>
    <property type="evidence" value="ECO:0007669"/>
    <property type="project" value="UniProtKB-ARBA"/>
</dbReference>
<feature type="region of interest" description="Disordered" evidence="2">
    <location>
        <begin position="1"/>
        <end position="61"/>
    </location>
</feature>
<dbReference type="PANTHER" id="PTHR12993:SF23">
    <property type="entry name" value="N-ACETYLGLUCOSAMINYLPHOSPHATIDYLINOSITOL DEACETYLASE"/>
    <property type="match status" value="1"/>
</dbReference>
<evidence type="ECO:0000313" key="3">
    <source>
        <dbReference type="EMBL" id="GGM80444.1"/>
    </source>
</evidence>
<feature type="compositionally biased region" description="Basic and acidic residues" evidence="2">
    <location>
        <begin position="34"/>
        <end position="61"/>
    </location>
</feature>
<evidence type="ECO:0000256" key="1">
    <source>
        <dbReference type="ARBA" id="ARBA00022833"/>
    </source>
</evidence>
<evidence type="ECO:0000313" key="4">
    <source>
        <dbReference type="Proteomes" id="UP000637578"/>
    </source>
</evidence>
<dbReference type="AlphaFoldDB" id="A0A8J3CKB7"/>
<dbReference type="InterPro" id="IPR024078">
    <property type="entry name" value="LmbE-like_dom_sf"/>
</dbReference>
<accession>A0A8J3CKB7</accession>
<feature type="compositionally biased region" description="Basic and acidic residues" evidence="2">
    <location>
        <begin position="1"/>
        <end position="11"/>
    </location>
</feature>
<dbReference type="PANTHER" id="PTHR12993">
    <property type="entry name" value="N-ACETYLGLUCOSAMINYL-PHOSPHATIDYLINOSITOL DE-N-ACETYLASE-RELATED"/>
    <property type="match status" value="1"/>
</dbReference>
<keyword evidence="1" id="KW-0862">Zinc</keyword>
<dbReference type="InterPro" id="IPR003737">
    <property type="entry name" value="GlcNAc_PI_deacetylase-related"/>
</dbReference>
<reference evidence="3" key="1">
    <citation type="journal article" date="2014" name="Int. J. Syst. Evol. Microbiol.">
        <title>Complete genome sequence of Corynebacterium casei LMG S-19264T (=DSM 44701T), isolated from a smear-ripened cheese.</title>
        <authorList>
            <consortium name="US DOE Joint Genome Institute (JGI-PGF)"/>
            <person name="Walter F."/>
            <person name="Albersmeier A."/>
            <person name="Kalinowski J."/>
            <person name="Ruckert C."/>
        </authorList>
    </citation>
    <scope>NUCLEOTIDE SEQUENCE</scope>
    <source>
        <strain evidence="3">CGMCC 4.5737</strain>
    </source>
</reference>
<sequence>MPREPGQDARQGRSCGDAVGDEAAPGASDGPDPSPRDDRLTEGRHVCRGGEGRRGDEGLRREARVAESPAIGASRRTVLASLAGAVGLAFTSRVSAVAAPRRVAATTTLTVVAHPDDDLLFCAPHVISDVQAGYNTWVLYLTAGNVQPNDLNYADQRAHGVRAAYARMARVANSWHHEPMMLGGHEVATSVLQGTNVRLLFPYIHAASAPRVEDGDLHRLWHDPSFVAHPLDGRAPYTRGSLVAMLRALYEKTNPSYIRTQDTTASRAASHLDHICGALFAAEADTANGSTVRRRDEYYDYQAQHMAQNVSGYWETEKREAYQQYRGYDYLSAPWEPMMTRQHQRKVYQAGEAWKGRTDPI</sequence>
<protein>
    <recommendedName>
        <fullName evidence="5">PIG-L family deacetylase</fullName>
    </recommendedName>
</protein>
<organism evidence="3 4">
    <name type="scientific">Longimycelium tulufanense</name>
    <dbReference type="NCBI Taxonomy" id="907463"/>
    <lineage>
        <taxon>Bacteria</taxon>
        <taxon>Bacillati</taxon>
        <taxon>Actinomycetota</taxon>
        <taxon>Actinomycetes</taxon>
        <taxon>Pseudonocardiales</taxon>
        <taxon>Pseudonocardiaceae</taxon>
        <taxon>Longimycelium</taxon>
    </lineage>
</organism>
<reference evidence="3" key="2">
    <citation type="submission" date="2020-09" db="EMBL/GenBank/DDBJ databases">
        <authorList>
            <person name="Sun Q."/>
            <person name="Zhou Y."/>
        </authorList>
    </citation>
    <scope>NUCLEOTIDE SEQUENCE</scope>
    <source>
        <strain evidence="3">CGMCC 4.5737</strain>
    </source>
</reference>
<dbReference type="Pfam" id="PF02585">
    <property type="entry name" value="PIG-L"/>
    <property type="match status" value="1"/>
</dbReference>
<keyword evidence="4" id="KW-1185">Reference proteome</keyword>
<evidence type="ECO:0008006" key="5">
    <source>
        <dbReference type="Google" id="ProtNLM"/>
    </source>
</evidence>
<dbReference type="Proteomes" id="UP000637578">
    <property type="component" value="Unassembled WGS sequence"/>
</dbReference>
<dbReference type="SUPFAM" id="SSF102588">
    <property type="entry name" value="LmbE-like"/>
    <property type="match status" value="1"/>
</dbReference>
<gene>
    <name evidence="3" type="ORF">GCM10012275_58860</name>
</gene>
<dbReference type="GO" id="GO:0000225">
    <property type="term" value="F:N-acetylglucosaminylphosphatidylinositol deacetylase activity"/>
    <property type="evidence" value="ECO:0007669"/>
    <property type="project" value="TreeGrafter"/>
</dbReference>